<accession>A0A1N6IAE8</accession>
<dbReference type="PANTHER" id="PTHR43777:SF1">
    <property type="entry name" value="MOLYBDENUM COFACTOR CYTIDYLYLTRANSFERASE"/>
    <property type="match status" value="1"/>
</dbReference>
<keyword evidence="3" id="KW-1185">Reference proteome</keyword>
<evidence type="ECO:0000313" key="3">
    <source>
        <dbReference type="Proteomes" id="UP000184694"/>
    </source>
</evidence>
<dbReference type="EMBL" id="FSRG01000006">
    <property type="protein sequence ID" value="SIO28982.1"/>
    <property type="molecule type" value="Genomic_DNA"/>
</dbReference>
<protein>
    <submittedName>
        <fullName evidence="2">Molybdenum cofactor cytidylyltransferase</fullName>
    </submittedName>
</protein>
<dbReference type="Pfam" id="PF12804">
    <property type="entry name" value="NTP_transf_3"/>
    <property type="match status" value="1"/>
</dbReference>
<dbReference type="RefSeq" id="WP_074217339.1">
    <property type="nucleotide sequence ID" value="NZ_FSRG01000006.1"/>
</dbReference>
<organism evidence="2 3">
    <name type="scientific">Halodesulfovibrio marinisediminis DSM 17456</name>
    <dbReference type="NCBI Taxonomy" id="1121457"/>
    <lineage>
        <taxon>Bacteria</taxon>
        <taxon>Pseudomonadati</taxon>
        <taxon>Thermodesulfobacteriota</taxon>
        <taxon>Desulfovibrionia</taxon>
        <taxon>Desulfovibrionales</taxon>
        <taxon>Desulfovibrionaceae</taxon>
        <taxon>Halodesulfovibrio</taxon>
    </lineage>
</organism>
<dbReference type="InterPro" id="IPR025877">
    <property type="entry name" value="MobA-like_NTP_Trfase"/>
</dbReference>
<dbReference type="PANTHER" id="PTHR43777">
    <property type="entry name" value="MOLYBDENUM COFACTOR CYTIDYLYLTRANSFERASE"/>
    <property type="match status" value="1"/>
</dbReference>
<name>A0A1N6IAE8_9BACT</name>
<dbReference type="STRING" id="1121457.SAMN02745161_2569"/>
<keyword evidence="2" id="KW-0548">Nucleotidyltransferase</keyword>
<dbReference type="GO" id="GO:0016779">
    <property type="term" value="F:nucleotidyltransferase activity"/>
    <property type="evidence" value="ECO:0007669"/>
    <property type="project" value="UniProtKB-KW"/>
</dbReference>
<sequence length="208" mass="23052">MNLEHLQQKKAAISGIILAAGTSTRMGRDKLSLPFRGKPIVQHVIDAARNSILETVTIVLPEQSDLEPLLDLDNCKIIYSTERAKGQAESLKAGISSAKSHAQGAMVLLGDLPLISPEVINHLIWAFSQEPHNWVIPMQEGMRGNPITIPSQWFDKVMELEGDTGARPLLATPRLPLRLVKVNEIGPFIDVDTEQQYQMLLNRYDTAI</sequence>
<dbReference type="InterPro" id="IPR029044">
    <property type="entry name" value="Nucleotide-diphossugar_trans"/>
</dbReference>
<dbReference type="SUPFAM" id="SSF53448">
    <property type="entry name" value="Nucleotide-diphospho-sugar transferases"/>
    <property type="match status" value="1"/>
</dbReference>
<gene>
    <name evidence="2" type="ORF">SAMN02745161_2569</name>
</gene>
<feature type="domain" description="MobA-like NTP transferase" evidence="1">
    <location>
        <begin position="15"/>
        <end position="171"/>
    </location>
</feature>
<dbReference type="CDD" id="cd04182">
    <property type="entry name" value="GT_2_like_f"/>
    <property type="match status" value="1"/>
</dbReference>
<evidence type="ECO:0000259" key="1">
    <source>
        <dbReference type="Pfam" id="PF12804"/>
    </source>
</evidence>
<dbReference type="Gene3D" id="3.90.550.10">
    <property type="entry name" value="Spore Coat Polysaccharide Biosynthesis Protein SpsA, Chain A"/>
    <property type="match status" value="1"/>
</dbReference>
<dbReference type="OrthoDB" id="9779263at2"/>
<dbReference type="AlphaFoldDB" id="A0A1N6IAE8"/>
<reference evidence="3" key="1">
    <citation type="submission" date="2016-11" db="EMBL/GenBank/DDBJ databases">
        <authorList>
            <person name="Varghese N."/>
            <person name="Submissions S."/>
        </authorList>
    </citation>
    <scope>NUCLEOTIDE SEQUENCE [LARGE SCALE GENOMIC DNA]</scope>
    <source>
        <strain evidence="3">DSM 17456</strain>
    </source>
</reference>
<keyword evidence="2" id="KW-0808">Transferase</keyword>
<evidence type="ECO:0000313" key="2">
    <source>
        <dbReference type="EMBL" id="SIO28982.1"/>
    </source>
</evidence>
<proteinExistence type="predicted"/>
<dbReference type="Proteomes" id="UP000184694">
    <property type="component" value="Unassembled WGS sequence"/>
</dbReference>